<accession>A0A0E9X9R2</accession>
<proteinExistence type="predicted"/>
<organism evidence="1">
    <name type="scientific">Anguilla anguilla</name>
    <name type="common">European freshwater eel</name>
    <name type="synonym">Muraena anguilla</name>
    <dbReference type="NCBI Taxonomy" id="7936"/>
    <lineage>
        <taxon>Eukaryota</taxon>
        <taxon>Metazoa</taxon>
        <taxon>Chordata</taxon>
        <taxon>Craniata</taxon>
        <taxon>Vertebrata</taxon>
        <taxon>Euteleostomi</taxon>
        <taxon>Actinopterygii</taxon>
        <taxon>Neopterygii</taxon>
        <taxon>Teleostei</taxon>
        <taxon>Anguilliformes</taxon>
        <taxon>Anguillidae</taxon>
        <taxon>Anguilla</taxon>
    </lineage>
</organism>
<protein>
    <submittedName>
        <fullName evidence="1">Uncharacterized protein</fullName>
    </submittedName>
</protein>
<dbReference type="EMBL" id="GBXM01009992">
    <property type="protein sequence ID" value="JAH98585.1"/>
    <property type="molecule type" value="Transcribed_RNA"/>
</dbReference>
<dbReference type="AlphaFoldDB" id="A0A0E9X9R2"/>
<reference evidence="1" key="1">
    <citation type="submission" date="2014-11" db="EMBL/GenBank/DDBJ databases">
        <authorList>
            <person name="Amaro Gonzalez C."/>
        </authorList>
    </citation>
    <scope>NUCLEOTIDE SEQUENCE</scope>
</reference>
<reference evidence="1" key="2">
    <citation type="journal article" date="2015" name="Fish Shellfish Immunol.">
        <title>Early steps in the European eel (Anguilla anguilla)-Vibrio vulnificus interaction in the gills: Role of the RtxA13 toxin.</title>
        <authorList>
            <person name="Callol A."/>
            <person name="Pajuelo D."/>
            <person name="Ebbesson L."/>
            <person name="Teles M."/>
            <person name="MacKenzie S."/>
            <person name="Amaro C."/>
        </authorList>
    </citation>
    <scope>NUCLEOTIDE SEQUENCE</scope>
</reference>
<sequence>MLDKLIILTVPCIYEAAILSITDFTHNCAAMILFSHLEKRLAMTVHE</sequence>
<evidence type="ECO:0000313" key="1">
    <source>
        <dbReference type="EMBL" id="JAH98585.1"/>
    </source>
</evidence>
<name>A0A0E9X9R2_ANGAN</name>